<dbReference type="InterPro" id="IPR044796">
    <property type="entry name" value="MLN51_plant"/>
</dbReference>
<comment type="similarity">
    <text evidence="3">Belongs to the CASC3 family.</text>
</comment>
<feature type="compositionally biased region" description="Gly residues" evidence="13">
    <location>
        <begin position="656"/>
        <end position="667"/>
    </location>
</feature>
<evidence type="ECO:0000256" key="12">
    <source>
        <dbReference type="ARBA" id="ARBA00023242"/>
    </source>
</evidence>
<feature type="region of interest" description="Disordered" evidence="13">
    <location>
        <begin position="219"/>
        <end position="284"/>
    </location>
</feature>
<gene>
    <name evidence="15" type="ORF">N8I77_001981</name>
</gene>
<feature type="compositionally biased region" description="Basic and acidic residues" evidence="13">
    <location>
        <begin position="108"/>
        <end position="128"/>
    </location>
</feature>
<name>A0AAD9WAP7_PHOAM</name>
<keyword evidence="7" id="KW-0509">mRNA transport</keyword>
<keyword evidence="16" id="KW-1185">Reference proteome</keyword>
<evidence type="ECO:0000256" key="7">
    <source>
        <dbReference type="ARBA" id="ARBA00022816"/>
    </source>
</evidence>
<dbReference type="GO" id="GO:0035145">
    <property type="term" value="C:exon-exon junction complex"/>
    <property type="evidence" value="ECO:0007669"/>
    <property type="project" value="InterPro"/>
</dbReference>
<dbReference type="GO" id="GO:0008380">
    <property type="term" value="P:RNA splicing"/>
    <property type="evidence" value="ECO:0007669"/>
    <property type="project" value="UniProtKB-KW"/>
</dbReference>
<keyword evidence="6" id="KW-0507">mRNA processing</keyword>
<comment type="caution">
    <text evidence="15">The sequence shown here is derived from an EMBL/GenBank/DDBJ whole genome shotgun (WGS) entry which is preliminary data.</text>
</comment>
<feature type="region of interest" description="Disordered" evidence="13">
    <location>
        <begin position="630"/>
        <end position="669"/>
    </location>
</feature>
<accession>A0AAD9WAP7</accession>
<evidence type="ECO:0000256" key="2">
    <source>
        <dbReference type="ARBA" id="ARBA00004496"/>
    </source>
</evidence>
<dbReference type="Proteomes" id="UP001265746">
    <property type="component" value="Unassembled WGS sequence"/>
</dbReference>
<evidence type="ECO:0000256" key="8">
    <source>
        <dbReference type="ARBA" id="ARBA00022845"/>
    </source>
</evidence>
<dbReference type="GO" id="GO:0003729">
    <property type="term" value="F:mRNA binding"/>
    <property type="evidence" value="ECO:0007669"/>
    <property type="project" value="InterPro"/>
</dbReference>
<evidence type="ECO:0000313" key="15">
    <source>
        <dbReference type="EMBL" id="KAK2615211.1"/>
    </source>
</evidence>
<feature type="domain" description="Btz" evidence="14">
    <location>
        <begin position="137"/>
        <end position="268"/>
    </location>
</feature>
<organism evidence="15 16">
    <name type="scientific">Phomopsis amygdali</name>
    <name type="common">Fusicoccum amygdali</name>
    <dbReference type="NCBI Taxonomy" id="1214568"/>
    <lineage>
        <taxon>Eukaryota</taxon>
        <taxon>Fungi</taxon>
        <taxon>Dikarya</taxon>
        <taxon>Ascomycota</taxon>
        <taxon>Pezizomycotina</taxon>
        <taxon>Sordariomycetes</taxon>
        <taxon>Sordariomycetidae</taxon>
        <taxon>Diaporthales</taxon>
        <taxon>Diaporthaceae</taxon>
        <taxon>Diaporthe</taxon>
    </lineage>
</organism>
<dbReference type="SMART" id="SM01044">
    <property type="entry name" value="Btz"/>
    <property type="match status" value="1"/>
</dbReference>
<evidence type="ECO:0000256" key="10">
    <source>
        <dbReference type="ARBA" id="ARBA00023161"/>
    </source>
</evidence>
<evidence type="ECO:0000256" key="13">
    <source>
        <dbReference type="SAM" id="MobiDB-lite"/>
    </source>
</evidence>
<dbReference type="PANTHER" id="PTHR46837:SF5">
    <property type="entry name" value="PROTEIN MLN51 HOMOLOG"/>
    <property type="match status" value="1"/>
</dbReference>
<dbReference type="GO" id="GO:0005737">
    <property type="term" value="C:cytoplasm"/>
    <property type="evidence" value="ECO:0007669"/>
    <property type="project" value="UniProtKB-SubCell"/>
</dbReference>
<evidence type="ECO:0000256" key="9">
    <source>
        <dbReference type="ARBA" id="ARBA00022884"/>
    </source>
</evidence>
<keyword evidence="9" id="KW-0694">RNA-binding</keyword>
<keyword evidence="11" id="KW-0508">mRNA splicing</keyword>
<dbReference type="GO" id="GO:0000184">
    <property type="term" value="P:nuclear-transcribed mRNA catabolic process, nonsense-mediated decay"/>
    <property type="evidence" value="ECO:0007669"/>
    <property type="project" value="UniProtKB-KW"/>
</dbReference>
<dbReference type="EMBL" id="JAUJFL010000001">
    <property type="protein sequence ID" value="KAK2615211.1"/>
    <property type="molecule type" value="Genomic_DNA"/>
</dbReference>
<feature type="compositionally biased region" description="Polar residues" evidence="13">
    <location>
        <begin position="222"/>
        <end position="235"/>
    </location>
</feature>
<feature type="compositionally biased region" description="Basic residues" evidence="13">
    <location>
        <begin position="7"/>
        <end position="17"/>
    </location>
</feature>
<evidence type="ECO:0000256" key="5">
    <source>
        <dbReference type="ARBA" id="ARBA00022490"/>
    </source>
</evidence>
<feature type="compositionally biased region" description="Low complexity" evidence="13">
    <location>
        <begin position="536"/>
        <end position="549"/>
    </location>
</feature>
<feature type="compositionally biased region" description="Polar residues" evidence="13">
    <location>
        <begin position="640"/>
        <end position="650"/>
    </location>
</feature>
<sequence length="728" mass="78461">MAANPKRSSRRALGHRRRVDDDGDDEGGPETLDALDDDSMTEGSVISDENNHADDSDTSNVDEASPISPALKKTSGRGSAKAGDRRPAAAVPDATDADGHAAEAVAETESRLHELSISDSPKTAHADDAAAAPSKPGGPVVVSSTSVPSQEPPFERRRREHEEYRKKRDEDPAFVPNRGAFFMHDHRHAGPAANGFRPFGRGALSRGRGRGRGFGGPFAPVQSFQSPFDPTTSAPWSHDMHETVADPVPPRQPRQSVQPSEGLPNGDGHIPTCPPSNTPINRTLSTEKTLGNVEIRVFFPGLKEPKSFSGIAIKRYTKLPDHRPPLRRDKPVRISLPDNPPRYIFPAVDRSFIFIPRALRPNQQRMRGKPRPGLGSVGGYSRRTSVYGGSYYGGSVYTPSVDMSRRSSIAPADFISPTGSAMSRPIVRLPPMARPDMPMPVPVPVPAPAPMTAVFPQPLPVGDVTDAPAPAPAPEEPAAYEPSISDLPHPQTHPLPQKPIFQENRPGSIPMHQPRPQKAVSVENIESPTRQINPPQQYQQAFHQQVPPQVANSLSQDTHARNSSYPSQFSTGTPLSQIPERAIHAAPFQPSAFTQPQPQPQPTYYNQPYQMMPPQQGYYYPPPYGNNMAPSAAAPPFYPGTQQPQQVNYNQSGQGDPSGGQGGGQGGASQALVAQESGGCVYYYDASQIPTYPNYPAYAAPGYGMGMSPGPDGFYYNQAAPGMAPYPG</sequence>
<keyword evidence="10" id="KW-0866">Nonsense-mediated mRNA decay</keyword>
<evidence type="ECO:0000256" key="11">
    <source>
        <dbReference type="ARBA" id="ARBA00023187"/>
    </source>
</evidence>
<evidence type="ECO:0000256" key="4">
    <source>
        <dbReference type="ARBA" id="ARBA00022448"/>
    </source>
</evidence>
<feature type="compositionally biased region" description="Low complexity" evidence="13">
    <location>
        <begin position="129"/>
        <end position="149"/>
    </location>
</feature>
<feature type="region of interest" description="Disordered" evidence="13">
    <location>
        <begin position="536"/>
        <end position="574"/>
    </location>
</feature>
<keyword evidence="5" id="KW-0963">Cytoplasm</keyword>
<dbReference type="PANTHER" id="PTHR46837">
    <property type="entry name" value="PROTEIN MLN51 HOMOLOG"/>
    <property type="match status" value="1"/>
</dbReference>
<protein>
    <recommendedName>
        <fullName evidence="14">Btz domain-containing protein</fullName>
    </recommendedName>
</protein>
<dbReference type="GO" id="GO:0006397">
    <property type="term" value="P:mRNA processing"/>
    <property type="evidence" value="ECO:0007669"/>
    <property type="project" value="UniProtKB-KW"/>
</dbReference>
<dbReference type="AlphaFoldDB" id="A0AAD9WAP7"/>
<feature type="compositionally biased region" description="Polar residues" evidence="13">
    <location>
        <begin position="550"/>
        <end position="574"/>
    </location>
</feature>
<dbReference type="InterPro" id="IPR018545">
    <property type="entry name" value="Btz_dom"/>
</dbReference>
<feature type="region of interest" description="Disordered" evidence="13">
    <location>
        <begin position="457"/>
        <end position="521"/>
    </location>
</feature>
<dbReference type="Pfam" id="PF09405">
    <property type="entry name" value="Btz"/>
    <property type="match status" value="1"/>
</dbReference>
<evidence type="ECO:0000256" key="1">
    <source>
        <dbReference type="ARBA" id="ARBA00004123"/>
    </source>
</evidence>
<keyword evidence="12" id="KW-0539">Nucleus</keyword>
<reference evidence="15" key="1">
    <citation type="submission" date="2023-06" db="EMBL/GenBank/DDBJ databases">
        <authorList>
            <person name="Noh H."/>
        </authorList>
    </citation>
    <scope>NUCLEOTIDE SEQUENCE</scope>
    <source>
        <strain evidence="15">DUCC20226</strain>
    </source>
</reference>
<keyword evidence="4" id="KW-0813">Transport</keyword>
<evidence type="ECO:0000256" key="6">
    <source>
        <dbReference type="ARBA" id="ARBA00022664"/>
    </source>
</evidence>
<dbReference type="GO" id="GO:0006417">
    <property type="term" value="P:regulation of translation"/>
    <property type="evidence" value="ECO:0007669"/>
    <property type="project" value="UniProtKB-KW"/>
</dbReference>
<feature type="region of interest" description="Disordered" evidence="13">
    <location>
        <begin position="1"/>
        <end position="175"/>
    </location>
</feature>
<evidence type="ECO:0000313" key="16">
    <source>
        <dbReference type="Proteomes" id="UP001265746"/>
    </source>
</evidence>
<feature type="compositionally biased region" description="Acidic residues" evidence="13">
    <location>
        <begin position="21"/>
        <end position="40"/>
    </location>
</feature>
<dbReference type="GO" id="GO:0051028">
    <property type="term" value="P:mRNA transport"/>
    <property type="evidence" value="ECO:0007669"/>
    <property type="project" value="UniProtKB-KW"/>
</dbReference>
<evidence type="ECO:0000256" key="3">
    <source>
        <dbReference type="ARBA" id="ARBA00009548"/>
    </source>
</evidence>
<comment type="subcellular location">
    <subcellularLocation>
        <location evidence="2">Cytoplasm</location>
    </subcellularLocation>
    <subcellularLocation>
        <location evidence="1">Nucleus</location>
    </subcellularLocation>
</comment>
<keyword evidence="8" id="KW-0810">Translation regulation</keyword>
<proteinExistence type="inferred from homology"/>
<feature type="compositionally biased region" description="Basic and acidic residues" evidence="13">
    <location>
        <begin position="153"/>
        <end position="171"/>
    </location>
</feature>
<evidence type="ECO:0000259" key="14">
    <source>
        <dbReference type="SMART" id="SM01044"/>
    </source>
</evidence>